<proteinExistence type="inferred from homology"/>
<evidence type="ECO:0000256" key="8">
    <source>
        <dbReference type="ARBA" id="ARBA00022898"/>
    </source>
</evidence>
<accession>I1HTW2</accession>
<protein>
    <recommendedName>
        <fullName evidence="5">glycine hydroxymethyltransferase</fullName>
        <ecNumber evidence="5">2.1.2.1</ecNumber>
    </recommendedName>
</protein>
<gene>
    <name evidence="14" type="primary">LOC100839382</name>
    <name evidence="13" type="ORF">BRADI_2g56557v3</name>
</gene>
<feature type="domain" description="Serine hydroxymethyltransferase-like" evidence="12">
    <location>
        <begin position="132"/>
        <end position="535"/>
    </location>
</feature>
<keyword evidence="8" id="KW-0663">Pyridoxal phosphate</keyword>
<dbReference type="EMBL" id="CM000881">
    <property type="protein sequence ID" value="KQK10844.1"/>
    <property type="molecule type" value="Genomic_DNA"/>
</dbReference>
<dbReference type="Gene3D" id="3.90.1150.10">
    <property type="entry name" value="Aspartate Aminotransferase, domain 1"/>
    <property type="match status" value="1"/>
</dbReference>
<dbReference type="InterPro" id="IPR049943">
    <property type="entry name" value="Ser_HO-MeTrfase-like"/>
</dbReference>
<name>I1HTW2_BRADI</name>
<evidence type="ECO:0000256" key="10">
    <source>
        <dbReference type="PROSITE-ProRule" id="PRU00221"/>
    </source>
</evidence>
<dbReference type="GO" id="GO:0019264">
    <property type="term" value="P:glycine biosynthetic process from serine"/>
    <property type="evidence" value="ECO:0000318"/>
    <property type="project" value="GO_Central"/>
</dbReference>
<dbReference type="HOGENOM" id="CLU_022477_0_1_1"/>
<dbReference type="SUPFAM" id="SSF53383">
    <property type="entry name" value="PLP-dependent transferases"/>
    <property type="match status" value="1"/>
</dbReference>
<evidence type="ECO:0000256" key="9">
    <source>
        <dbReference type="ARBA" id="ARBA00059150"/>
    </source>
</evidence>
<dbReference type="InterPro" id="IPR015424">
    <property type="entry name" value="PyrdxlP-dep_Trfase"/>
</dbReference>
<dbReference type="EC" id="2.1.2.1" evidence="5"/>
<dbReference type="GO" id="GO:0035999">
    <property type="term" value="P:tetrahydrofolate interconversion"/>
    <property type="evidence" value="ECO:0007669"/>
    <property type="project" value="UniProtKB-UniPathway"/>
</dbReference>
<dbReference type="STRING" id="15368.I1HTW2"/>
<dbReference type="InterPro" id="IPR015422">
    <property type="entry name" value="PyrdxlP-dep_Trfase_small"/>
</dbReference>
<dbReference type="RefSeq" id="XP_003564749.1">
    <property type="nucleotide sequence ID" value="XM_003564701.4"/>
</dbReference>
<dbReference type="GeneID" id="100839382"/>
<evidence type="ECO:0000313" key="15">
    <source>
        <dbReference type="Proteomes" id="UP000008810"/>
    </source>
</evidence>
<dbReference type="OMA" id="SHMGRLF"/>
<evidence type="ECO:0000259" key="12">
    <source>
        <dbReference type="Pfam" id="PF00464"/>
    </source>
</evidence>
<dbReference type="ExpressionAtlas" id="I1HTW2">
    <property type="expression patterns" value="baseline and differential"/>
</dbReference>
<keyword evidence="10" id="KW-0853">WD repeat</keyword>
<dbReference type="NCBIfam" id="NF000586">
    <property type="entry name" value="PRK00011.1"/>
    <property type="match status" value="1"/>
</dbReference>
<comment type="similarity">
    <text evidence="4">Belongs to the SHMT family.</text>
</comment>
<evidence type="ECO:0000256" key="2">
    <source>
        <dbReference type="ARBA" id="ARBA00001933"/>
    </source>
</evidence>
<dbReference type="InterPro" id="IPR015421">
    <property type="entry name" value="PyrdxlP-dep_Trfase_major"/>
</dbReference>
<keyword evidence="7" id="KW-0808">Transferase</keyword>
<feature type="repeat" description="WD" evidence="10">
    <location>
        <begin position="460"/>
        <end position="476"/>
    </location>
</feature>
<evidence type="ECO:0000256" key="7">
    <source>
        <dbReference type="ARBA" id="ARBA00022679"/>
    </source>
</evidence>
<keyword evidence="6" id="KW-0554">One-carbon metabolism</keyword>
<dbReference type="KEGG" id="bdi:100839382"/>
<dbReference type="FunFam" id="3.40.640.10:FF:000097">
    <property type="entry name" value="Serine hydroxymethyltransferase"/>
    <property type="match status" value="1"/>
</dbReference>
<dbReference type="HAMAP" id="MF_00051">
    <property type="entry name" value="SHMT"/>
    <property type="match status" value="1"/>
</dbReference>
<keyword evidence="15" id="KW-1185">Reference proteome</keyword>
<dbReference type="InterPro" id="IPR039429">
    <property type="entry name" value="SHMT-like_dom"/>
</dbReference>
<dbReference type="GO" id="GO:0030170">
    <property type="term" value="F:pyridoxal phosphate binding"/>
    <property type="evidence" value="ECO:0000318"/>
    <property type="project" value="GO_Central"/>
</dbReference>
<evidence type="ECO:0000256" key="1">
    <source>
        <dbReference type="ARBA" id="ARBA00001528"/>
    </source>
</evidence>
<comment type="function">
    <text evidence="9">Catalyzes the interconversion of serine and glycine.</text>
</comment>
<dbReference type="FunCoup" id="I1HTW2">
    <property type="interactions" value="540"/>
</dbReference>
<dbReference type="CDD" id="cd00378">
    <property type="entry name" value="SHMT"/>
    <property type="match status" value="1"/>
</dbReference>
<comment type="pathway">
    <text evidence="3">One-carbon metabolism; tetrahydrofolate interconversion.</text>
</comment>
<feature type="region of interest" description="Disordered" evidence="11">
    <location>
        <begin position="27"/>
        <end position="61"/>
    </location>
</feature>
<dbReference type="GO" id="GO:0004372">
    <property type="term" value="F:glycine hydroxymethyltransferase activity"/>
    <property type="evidence" value="ECO:0000318"/>
    <property type="project" value="GO_Central"/>
</dbReference>
<comment type="cofactor">
    <cofactor evidence="2">
        <name>pyridoxal 5'-phosphate</name>
        <dbReference type="ChEBI" id="CHEBI:597326"/>
    </cofactor>
</comment>
<dbReference type="PANTHER" id="PTHR11680">
    <property type="entry name" value="SERINE HYDROXYMETHYLTRANSFERASE"/>
    <property type="match status" value="1"/>
</dbReference>
<feature type="region of interest" description="Disordered" evidence="11">
    <location>
        <begin position="81"/>
        <end position="117"/>
    </location>
</feature>
<evidence type="ECO:0000313" key="13">
    <source>
        <dbReference type="EMBL" id="KQK10844.1"/>
    </source>
</evidence>
<evidence type="ECO:0000256" key="4">
    <source>
        <dbReference type="ARBA" id="ARBA00006376"/>
    </source>
</evidence>
<organism evidence="14">
    <name type="scientific">Brachypodium distachyon</name>
    <name type="common">Purple false brome</name>
    <name type="synonym">Trachynia distachya</name>
    <dbReference type="NCBI Taxonomy" id="15368"/>
    <lineage>
        <taxon>Eukaryota</taxon>
        <taxon>Viridiplantae</taxon>
        <taxon>Streptophyta</taxon>
        <taxon>Embryophyta</taxon>
        <taxon>Tracheophyta</taxon>
        <taxon>Spermatophyta</taxon>
        <taxon>Magnoliopsida</taxon>
        <taxon>Liliopsida</taxon>
        <taxon>Poales</taxon>
        <taxon>Poaceae</taxon>
        <taxon>BOP clade</taxon>
        <taxon>Pooideae</taxon>
        <taxon>Stipodae</taxon>
        <taxon>Brachypodieae</taxon>
        <taxon>Brachypodium</taxon>
    </lineage>
</organism>
<dbReference type="Gene3D" id="3.40.640.10">
    <property type="entry name" value="Type I PLP-dependent aspartate aminotransferase-like (Major domain)"/>
    <property type="match status" value="1"/>
</dbReference>
<evidence type="ECO:0000256" key="11">
    <source>
        <dbReference type="SAM" id="MobiDB-lite"/>
    </source>
</evidence>
<evidence type="ECO:0000256" key="6">
    <source>
        <dbReference type="ARBA" id="ARBA00022563"/>
    </source>
</evidence>
<dbReference type="UniPathway" id="UPA00193"/>
<reference evidence="13 14" key="1">
    <citation type="journal article" date="2010" name="Nature">
        <title>Genome sequencing and analysis of the model grass Brachypodium distachyon.</title>
        <authorList>
            <consortium name="International Brachypodium Initiative"/>
        </authorList>
    </citation>
    <scope>NUCLEOTIDE SEQUENCE [LARGE SCALE GENOMIC DNA]</scope>
    <source>
        <strain evidence="13 14">Bd21</strain>
    </source>
</reference>
<evidence type="ECO:0000256" key="5">
    <source>
        <dbReference type="ARBA" id="ARBA00012256"/>
    </source>
</evidence>
<dbReference type="PANTHER" id="PTHR11680:SF7">
    <property type="entry name" value="SERINE HYDROXYMETHYLTRANSFERASE 7"/>
    <property type="match status" value="1"/>
</dbReference>
<dbReference type="InterPro" id="IPR001680">
    <property type="entry name" value="WD40_rpt"/>
</dbReference>
<reference evidence="14" key="3">
    <citation type="submission" date="2018-08" db="UniProtKB">
        <authorList>
            <consortium name="EnsemblPlants"/>
        </authorList>
    </citation>
    <scope>IDENTIFICATION</scope>
    <source>
        <strain evidence="14">cv. Bd21</strain>
    </source>
</reference>
<dbReference type="InterPro" id="IPR001085">
    <property type="entry name" value="Ser_HO-MeTrfase"/>
</dbReference>
<dbReference type="GO" id="GO:0005737">
    <property type="term" value="C:cytoplasm"/>
    <property type="evidence" value="ECO:0000318"/>
    <property type="project" value="GO_Central"/>
</dbReference>
<evidence type="ECO:0000313" key="14">
    <source>
        <dbReference type="EnsemblPlants" id="KQK10844"/>
    </source>
</evidence>
<dbReference type="GO" id="GO:0046653">
    <property type="term" value="P:tetrahydrofolate metabolic process"/>
    <property type="evidence" value="ECO:0000318"/>
    <property type="project" value="GO_Central"/>
</dbReference>
<reference evidence="13" key="2">
    <citation type="submission" date="2017-06" db="EMBL/GenBank/DDBJ databases">
        <title>WGS assembly of Brachypodium distachyon.</title>
        <authorList>
            <consortium name="The International Brachypodium Initiative"/>
            <person name="Lucas S."/>
            <person name="Harmon-Smith M."/>
            <person name="Lail K."/>
            <person name="Tice H."/>
            <person name="Grimwood J."/>
            <person name="Bruce D."/>
            <person name="Barry K."/>
            <person name="Shu S."/>
            <person name="Lindquist E."/>
            <person name="Wang M."/>
            <person name="Pitluck S."/>
            <person name="Vogel J.P."/>
            <person name="Garvin D.F."/>
            <person name="Mockler T.C."/>
            <person name="Schmutz J."/>
            <person name="Rokhsar D."/>
            <person name="Bevan M.W."/>
        </authorList>
    </citation>
    <scope>NUCLEOTIDE SEQUENCE</scope>
    <source>
        <strain evidence="13">Bd21</strain>
    </source>
</reference>
<dbReference type="OrthoDB" id="10265628at2759"/>
<dbReference type="AlphaFoldDB" id="I1HTW2"/>
<dbReference type="Proteomes" id="UP000008810">
    <property type="component" value="Chromosome 2"/>
</dbReference>
<comment type="catalytic activity">
    <reaction evidence="1">
        <text>(6R)-5,10-methylene-5,6,7,8-tetrahydrofolate + glycine + H2O = (6S)-5,6,7,8-tetrahydrofolate + L-serine</text>
        <dbReference type="Rhea" id="RHEA:15481"/>
        <dbReference type="ChEBI" id="CHEBI:15377"/>
        <dbReference type="ChEBI" id="CHEBI:15636"/>
        <dbReference type="ChEBI" id="CHEBI:33384"/>
        <dbReference type="ChEBI" id="CHEBI:57305"/>
        <dbReference type="ChEBI" id="CHEBI:57453"/>
        <dbReference type="EC" id="2.1.2.1"/>
    </reaction>
</comment>
<feature type="compositionally biased region" description="Gly residues" evidence="11">
    <location>
        <begin position="81"/>
        <end position="91"/>
    </location>
</feature>
<dbReference type="EnsemblPlants" id="KQK10844">
    <property type="protein sequence ID" value="KQK10844"/>
    <property type="gene ID" value="BRADI_2g56557v3"/>
</dbReference>
<dbReference type="eggNOG" id="KOG2467">
    <property type="taxonomic scope" value="Eukaryota"/>
</dbReference>
<evidence type="ECO:0000256" key="3">
    <source>
        <dbReference type="ARBA" id="ARBA00004777"/>
    </source>
</evidence>
<sequence length="586" mass="63805">MDLSRPESSDLSLGLHPHAHARVHARAAPLRLFNDSDDVKTEGSFGGGDGDEGDDEGGDQHFSLLGHSLCVKRPRRALYGGGGGGGGGGGESSSCSSSSSALRPVKRQAAGERSADLEARRGAVRAWGNQPLAEADPDVHELMERERERQVRGIELIASENFVCRAVLDALGSHLTNKYSEGHPGARYYGGNQHIDAIERLCHERALTAFGLDPACWGVNVQPYSCTSANLAVYTGLLLPKDRIMGLEPPSGGHVSHGYYTPSGKKVSGASIFFESLSYKVNPQNGYIDYDKLEDRAMDFHPKILICGGSSYPREWDFARMRLIADKCGAVLMCDMAHISGLVAAKECRSPFDYCDVVTSTTHKNLRGPRGGIIFFRKGKNLRKRTGSFSQGDDNDYDFEDKINFAVFPSLQGGPHNNHIAALAITLKQVATPEYKAYIQQVKKNAQALASALLRRKCRLVTGGTDNHLVLWDLRTFGLTGKNFEKVCELCHISINKTPIYGDNGSISPGGVRIGTPAMTTRGCLEEDFEVIADFLIRATQIAGNVLKEHGKKEFLRGLENNKDIIELGNQVESFASQFAMPGFDV</sequence>
<dbReference type="Gramene" id="KQK10844">
    <property type="protein sequence ID" value="KQK10844"/>
    <property type="gene ID" value="BRADI_2g56557v3"/>
</dbReference>
<dbReference type="Pfam" id="PF00464">
    <property type="entry name" value="SHMT"/>
    <property type="match status" value="1"/>
</dbReference>
<dbReference type="PROSITE" id="PS50082">
    <property type="entry name" value="WD_REPEATS_2"/>
    <property type="match status" value="1"/>
</dbReference>